<protein>
    <submittedName>
        <fullName evidence="1">Uncharacterized protein</fullName>
    </submittedName>
</protein>
<keyword evidence="2" id="KW-1185">Reference proteome</keyword>
<comment type="caution">
    <text evidence="1">The sequence shown here is derived from an EMBL/GenBank/DDBJ whole genome shotgun (WGS) entry which is preliminary data.</text>
</comment>
<sequence>MSDSRAFLPDNQFPSFKVVAILLRCLIYIDTSLSKQLLSHTKSHKLVEKLSSINGSTTDCLWHKEVIRIT</sequence>
<dbReference type="InParanoid" id="A0A395JNU4"/>
<proteinExistence type="predicted"/>
<evidence type="ECO:0000313" key="1">
    <source>
        <dbReference type="EMBL" id="RBP53321.1"/>
    </source>
</evidence>
<organism evidence="1 2">
    <name type="scientific">Arenicella xantha</name>
    <dbReference type="NCBI Taxonomy" id="644221"/>
    <lineage>
        <taxon>Bacteria</taxon>
        <taxon>Pseudomonadati</taxon>
        <taxon>Pseudomonadota</taxon>
        <taxon>Gammaproteobacteria</taxon>
        <taxon>Arenicellales</taxon>
        <taxon>Arenicellaceae</taxon>
        <taxon>Arenicella</taxon>
    </lineage>
</organism>
<name>A0A395JNU4_9GAMM</name>
<dbReference type="AlphaFoldDB" id="A0A395JNU4"/>
<evidence type="ECO:0000313" key="2">
    <source>
        <dbReference type="Proteomes" id="UP000253083"/>
    </source>
</evidence>
<accession>A0A395JNU4</accession>
<dbReference type="Proteomes" id="UP000253083">
    <property type="component" value="Unassembled WGS sequence"/>
</dbReference>
<reference evidence="1 2" key="1">
    <citation type="submission" date="2018-06" db="EMBL/GenBank/DDBJ databases">
        <title>Genomic Encyclopedia of Type Strains, Phase IV (KMG-IV): sequencing the most valuable type-strain genomes for metagenomic binning, comparative biology and taxonomic classification.</title>
        <authorList>
            <person name="Goeker M."/>
        </authorList>
    </citation>
    <scope>NUCLEOTIDE SEQUENCE [LARGE SCALE GENOMIC DNA]</scope>
    <source>
        <strain evidence="1 2">DSM 24032</strain>
    </source>
</reference>
<dbReference type="EMBL" id="QNRT01000001">
    <property type="protein sequence ID" value="RBP53321.1"/>
    <property type="molecule type" value="Genomic_DNA"/>
</dbReference>
<gene>
    <name evidence="1" type="ORF">DFR28_101707</name>
</gene>